<sequence length="334" mass="34480">MAATALLALGAAGSLAGAGAGIMGANNAAKASKQANNLAMMQFLEQRRLAELAQRQAEEGTTDSRGNRTRYAPGVGFVTTLTEPSRRIQTASDVEELQRNTTDAASSRAIREMAARRQAREAGLADATLAQRDIGARTQEGVQSALIASKAARAMAGNRAMQRNANLGALRQGSGGELALAELGRSGLEDARTAIADARLEAAPATVAQNAARLGANDASYNMLASRATNPLGNTFRPSTISDGTSGARAAQQQALANAMGVRAPQFGFAEDRTPTAIAGLGSAAMSGSNLLREYQKMNAPRNAYDARSIGAPTASMSIGNDFGGAVPDSTWLR</sequence>
<reference evidence="1" key="1">
    <citation type="submission" date="2020-04" db="EMBL/GenBank/DDBJ databases">
        <authorList>
            <person name="Chiriac C."/>
            <person name="Salcher M."/>
            <person name="Ghai R."/>
            <person name="Kavagutti S V."/>
        </authorList>
    </citation>
    <scope>NUCLEOTIDE SEQUENCE</scope>
</reference>
<organism evidence="1">
    <name type="scientific">uncultured Caudovirales phage</name>
    <dbReference type="NCBI Taxonomy" id="2100421"/>
    <lineage>
        <taxon>Viruses</taxon>
        <taxon>Duplodnaviria</taxon>
        <taxon>Heunggongvirae</taxon>
        <taxon>Uroviricota</taxon>
        <taxon>Caudoviricetes</taxon>
        <taxon>Peduoviridae</taxon>
        <taxon>Maltschvirus</taxon>
        <taxon>Maltschvirus maltsch</taxon>
    </lineage>
</organism>
<name>A0A6J5NW74_9CAUD</name>
<gene>
    <name evidence="1" type="ORF">UFOVP810_56</name>
</gene>
<dbReference type="EMBL" id="LR796744">
    <property type="protein sequence ID" value="CAB4163769.1"/>
    <property type="molecule type" value="Genomic_DNA"/>
</dbReference>
<accession>A0A6J5NW74</accession>
<evidence type="ECO:0000313" key="1">
    <source>
        <dbReference type="EMBL" id="CAB4163769.1"/>
    </source>
</evidence>
<proteinExistence type="predicted"/>
<protein>
    <submittedName>
        <fullName evidence="1">Uncharacterized protein</fullName>
    </submittedName>
</protein>